<organism evidence="2 3">
    <name type="scientific">Spartinivicinus poritis</name>
    <dbReference type="NCBI Taxonomy" id="2994640"/>
    <lineage>
        <taxon>Bacteria</taxon>
        <taxon>Pseudomonadati</taxon>
        <taxon>Pseudomonadota</taxon>
        <taxon>Gammaproteobacteria</taxon>
        <taxon>Oceanospirillales</taxon>
        <taxon>Zooshikellaceae</taxon>
        <taxon>Spartinivicinus</taxon>
    </lineage>
</organism>
<keyword evidence="3" id="KW-1185">Reference proteome</keyword>
<name>A0ABT5U8J7_9GAMM</name>
<feature type="transmembrane region" description="Helical" evidence="1">
    <location>
        <begin position="66"/>
        <end position="85"/>
    </location>
</feature>
<dbReference type="EMBL" id="JAPMOU010000013">
    <property type="protein sequence ID" value="MDE1462699.1"/>
    <property type="molecule type" value="Genomic_DNA"/>
</dbReference>
<reference evidence="2 3" key="1">
    <citation type="submission" date="2022-11" db="EMBL/GenBank/DDBJ databases">
        <title>Spartinivicinus poritis sp. nov., isolated from scleractinian coral Porites lutea.</title>
        <authorList>
            <person name="Zhang G."/>
            <person name="Cai L."/>
            <person name="Wei Q."/>
        </authorList>
    </citation>
    <scope>NUCLEOTIDE SEQUENCE [LARGE SCALE GENOMIC DNA]</scope>
    <source>
        <strain evidence="2 3">A2-2</strain>
    </source>
</reference>
<dbReference type="Proteomes" id="UP001528823">
    <property type="component" value="Unassembled WGS sequence"/>
</dbReference>
<keyword evidence="1" id="KW-0472">Membrane</keyword>
<keyword evidence="1" id="KW-0812">Transmembrane</keyword>
<proteinExistence type="predicted"/>
<comment type="caution">
    <text evidence="2">The sequence shown here is derived from an EMBL/GenBank/DDBJ whole genome shotgun (WGS) entry which is preliminary data.</text>
</comment>
<evidence type="ECO:0008006" key="4">
    <source>
        <dbReference type="Google" id="ProtNLM"/>
    </source>
</evidence>
<keyword evidence="1" id="KW-1133">Transmembrane helix</keyword>
<evidence type="ECO:0000256" key="1">
    <source>
        <dbReference type="SAM" id="Phobius"/>
    </source>
</evidence>
<evidence type="ECO:0000313" key="2">
    <source>
        <dbReference type="EMBL" id="MDE1462699.1"/>
    </source>
</evidence>
<dbReference type="RefSeq" id="WP_274689053.1">
    <property type="nucleotide sequence ID" value="NZ_JAPMOU010000013.1"/>
</dbReference>
<gene>
    <name evidence="2" type="ORF">ORQ98_12035</name>
</gene>
<evidence type="ECO:0000313" key="3">
    <source>
        <dbReference type="Proteomes" id="UP001528823"/>
    </source>
</evidence>
<sequence length="155" mass="17628">MSSPYAAPDASLNSNKAIENISAFPRFSAWGVFFFMMFFGFIYYPVWFHKRTKVLNSITQRPISGVLTGIALVGYVAMILSLFFISSLASLALLGFISLTMTVVYIIWLYAFRNRLNELTGSKRGDKYFAGGIKTFFFTNIYLQYKINQIIDSAR</sequence>
<feature type="transmembrane region" description="Helical" evidence="1">
    <location>
        <begin position="91"/>
        <end position="112"/>
    </location>
</feature>
<protein>
    <recommendedName>
        <fullName evidence="4">DUF4234 domain-containing protein</fullName>
    </recommendedName>
</protein>
<feature type="transmembrane region" description="Helical" evidence="1">
    <location>
        <begin position="27"/>
        <end position="46"/>
    </location>
</feature>
<accession>A0ABT5U8J7</accession>